<keyword evidence="1" id="KW-0175">Coiled coil</keyword>
<keyword evidence="3" id="KW-1185">Reference proteome</keyword>
<reference evidence="3" key="1">
    <citation type="submission" date="2014-03" db="EMBL/GenBank/DDBJ databases">
        <title>The Genome Sequence of Puccinia striiformis f. sp. tritici PST-78.</title>
        <authorList>
            <consortium name="The Broad Institute Genome Sequencing Platform"/>
            <person name="Cuomo C."/>
            <person name="Hulbert S."/>
            <person name="Chen X."/>
            <person name="Walker B."/>
            <person name="Young S.K."/>
            <person name="Zeng Q."/>
            <person name="Gargeya S."/>
            <person name="Fitzgerald M."/>
            <person name="Haas B."/>
            <person name="Abouelleil A."/>
            <person name="Alvarado L."/>
            <person name="Arachchi H.M."/>
            <person name="Berlin A.M."/>
            <person name="Chapman S.B."/>
            <person name="Goldberg J."/>
            <person name="Griggs A."/>
            <person name="Gujja S."/>
            <person name="Hansen M."/>
            <person name="Howarth C."/>
            <person name="Imamovic A."/>
            <person name="Larimer J."/>
            <person name="McCowan C."/>
            <person name="Montmayeur A."/>
            <person name="Murphy C."/>
            <person name="Neiman D."/>
            <person name="Pearson M."/>
            <person name="Priest M."/>
            <person name="Roberts A."/>
            <person name="Saif S."/>
            <person name="Shea T."/>
            <person name="Sisk P."/>
            <person name="Sykes S."/>
            <person name="Wortman J."/>
            <person name="Nusbaum C."/>
            <person name="Birren B."/>
        </authorList>
    </citation>
    <scope>NUCLEOTIDE SEQUENCE [LARGE SCALE GENOMIC DNA]</scope>
    <source>
        <strain evidence="3">race PST-78</strain>
    </source>
</reference>
<evidence type="ECO:0008006" key="4">
    <source>
        <dbReference type="Google" id="ProtNLM"/>
    </source>
</evidence>
<feature type="coiled-coil region" evidence="1">
    <location>
        <begin position="105"/>
        <end position="135"/>
    </location>
</feature>
<dbReference type="EMBL" id="AJIL01000037">
    <property type="protein sequence ID" value="KNF00403.1"/>
    <property type="molecule type" value="Genomic_DNA"/>
</dbReference>
<protein>
    <recommendedName>
        <fullName evidence="4">No apical meristem-associated C-terminal domain-containing protein</fullName>
    </recommendedName>
</protein>
<comment type="caution">
    <text evidence="2">The sequence shown here is derived from an EMBL/GenBank/DDBJ whole genome shotgun (WGS) entry which is preliminary data.</text>
</comment>
<name>A0A0L0VM96_9BASI</name>
<evidence type="ECO:0000313" key="3">
    <source>
        <dbReference type="Proteomes" id="UP000054564"/>
    </source>
</evidence>
<sequence length="141" mass="16059">MKMDSGATSSELSFTASTNWSDMLVPQVLRPAVGAVFRNSCPMSCQSDLLSDNRVRELLKQAGTRTCQTTLQDASDEAILSKDLDSMSGQKRRYYERKLQLIFDREDALEKKQKEEEEKKKIEIEEAKDNNLEDEAGIEFK</sequence>
<gene>
    <name evidence="2" type="ORF">PSTG_06331</name>
</gene>
<accession>A0A0L0VM96</accession>
<proteinExistence type="predicted"/>
<organism evidence="2 3">
    <name type="scientific">Puccinia striiformis f. sp. tritici PST-78</name>
    <dbReference type="NCBI Taxonomy" id="1165861"/>
    <lineage>
        <taxon>Eukaryota</taxon>
        <taxon>Fungi</taxon>
        <taxon>Dikarya</taxon>
        <taxon>Basidiomycota</taxon>
        <taxon>Pucciniomycotina</taxon>
        <taxon>Pucciniomycetes</taxon>
        <taxon>Pucciniales</taxon>
        <taxon>Pucciniaceae</taxon>
        <taxon>Puccinia</taxon>
    </lineage>
</organism>
<evidence type="ECO:0000313" key="2">
    <source>
        <dbReference type="EMBL" id="KNF00403.1"/>
    </source>
</evidence>
<dbReference type="AlphaFoldDB" id="A0A0L0VM96"/>
<dbReference type="Proteomes" id="UP000054564">
    <property type="component" value="Unassembled WGS sequence"/>
</dbReference>
<evidence type="ECO:0000256" key="1">
    <source>
        <dbReference type="SAM" id="Coils"/>
    </source>
</evidence>